<accession>A0A834KYW8</accession>
<feature type="compositionally biased region" description="Basic and acidic residues" evidence="1">
    <location>
        <begin position="17"/>
        <end position="31"/>
    </location>
</feature>
<proteinExistence type="predicted"/>
<name>A0A834KYW8_VESGE</name>
<keyword evidence="3" id="KW-1185">Reference proteome</keyword>
<comment type="caution">
    <text evidence="2">The sequence shown here is derived from an EMBL/GenBank/DDBJ whole genome shotgun (WGS) entry which is preliminary data.</text>
</comment>
<sequence>MVACIILKTSDKSNEINLARDPRGYNIPKEEEKEEEEKDEREEKEREKESEKINDYEDKEERGEMINAGVGKKDDGVKENSNTSMAVLPEMPESDIIFHGV</sequence>
<dbReference type="EMBL" id="JACSDZ010000002">
    <property type="protein sequence ID" value="KAF7413684.1"/>
    <property type="molecule type" value="Genomic_DNA"/>
</dbReference>
<feature type="region of interest" description="Disordered" evidence="1">
    <location>
        <begin position="17"/>
        <end position="88"/>
    </location>
</feature>
<feature type="compositionally biased region" description="Basic and acidic residues" evidence="1">
    <location>
        <begin position="41"/>
        <end position="64"/>
    </location>
</feature>
<dbReference type="AlphaFoldDB" id="A0A834KYW8"/>
<organism evidence="2 3">
    <name type="scientific">Vespula germanica</name>
    <name type="common">German yellow jacket</name>
    <name type="synonym">Paravespula germanica</name>
    <dbReference type="NCBI Taxonomy" id="30212"/>
    <lineage>
        <taxon>Eukaryota</taxon>
        <taxon>Metazoa</taxon>
        <taxon>Ecdysozoa</taxon>
        <taxon>Arthropoda</taxon>
        <taxon>Hexapoda</taxon>
        <taxon>Insecta</taxon>
        <taxon>Pterygota</taxon>
        <taxon>Neoptera</taxon>
        <taxon>Endopterygota</taxon>
        <taxon>Hymenoptera</taxon>
        <taxon>Apocrita</taxon>
        <taxon>Aculeata</taxon>
        <taxon>Vespoidea</taxon>
        <taxon>Vespidae</taxon>
        <taxon>Vespinae</taxon>
        <taxon>Vespula</taxon>
    </lineage>
</organism>
<protein>
    <submittedName>
        <fullName evidence="2">Uncharacterized protein</fullName>
    </submittedName>
</protein>
<evidence type="ECO:0000313" key="2">
    <source>
        <dbReference type="EMBL" id="KAF7413684.1"/>
    </source>
</evidence>
<evidence type="ECO:0000313" key="3">
    <source>
        <dbReference type="Proteomes" id="UP000617340"/>
    </source>
</evidence>
<gene>
    <name evidence="2" type="ORF">HZH68_002173</name>
</gene>
<dbReference type="Proteomes" id="UP000617340">
    <property type="component" value="Unassembled WGS sequence"/>
</dbReference>
<evidence type="ECO:0000256" key="1">
    <source>
        <dbReference type="SAM" id="MobiDB-lite"/>
    </source>
</evidence>
<reference evidence="2" key="1">
    <citation type="journal article" date="2020" name="G3 (Bethesda)">
        <title>High-Quality Assemblies for Three Invasive Social Wasps from the &lt;i&gt;Vespula&lt;/i&gt; Genus.</title>
        <authorList>
            <person name="Harrop T.W.R."/>
            <person name="Guhlin J."/>
            <person name="McLaughlin G.M."/>
            <person name="Permina E."/>
            <person name="Stockwell P."/>
            <person name="Gilligan J."/>
            <person name="Le Lec M.F."/>
            <person name="Gruber M.A.M."/>
            <person name="Quinn O."/>
            <person name="Lovegrove M."/>
            <person name="Duncan E.J."/>
            <person name="Remnant E.J."/>
            <person name="Van Eeckhoven J."/>
            <person name="Graham B."/>
            <person name="Knapp R.A."/>
            <person name="Langford K.W."/>
            <person name="Kronenberg Z."/>
            <person name="Press M.O."/>
            <person name="Eacker S.M."/>
            <person name="Wilson-Rankin E.E."/>
            <person name="Purcell J."/>
            <person name="Lester P.J."/>
            <person name="Dearden P.K."/>
        </authorList>
    </citation>
    <scope>NUCLEOTIDE SEQUENCE</scope>
    <source>
        <strain evidence="2">Linc-1</strain>
    </source>
</reference>